<accession>A0A4U5PCU6</accession>
<protein>
    <submittedName>
        <fullName evidence="2">Uncharacterized protein</fullName>
    </submittedName>
</protein>
<proteinExistence type="predicted"/>
<dbReference type="OrthoDB" id="10435300at2759"/>
<keyword evidence="1" id="KW-0472">Membrane</keyword>
<gene>
    <name evidence="2" type="ORF">L596_008463</name>
</gene>
<comment type="caution">
    <text evidence="2">The sequence shown here is derived from an EMBL/GenBank/DDBJ whole genome shotgun (WGS) entry which is preliminary data.</text>
</comment>
<keyword evidence="1" id="KW-1133">Transmembrane helix</keyword>
<evidence type="ECO:0000256" key="1">
    <source>
        <dbReference type="SAM" id="Phobius"/>
    </source>
</evidence>
<evidence type="ECO:0000313" key="3">
    <source>
        <dbReference type="Proteomes" id="UP000298663"/>
    </source>
</evidence>
<feature type="transmembrane region" description="Helical" evidence="1">
    <location>
        <begin position="99"/>
        <end position="117"/>
    </location>
</feature>
<organism evidence="2 3">
    <name type="scientific">Steinernema carpocapsae</name>
    <name type="common">Entomopathogenic nematode</name>
    <dbReference type="NCBI Taxonomy" id="34508"/>
    <lineage>
        <taxon>Eukaryota</taxon>
        <taxon>Metazoa</taxon>
        <taxon>Ecdysozoa</taxon>
        <taxon>Nematoda</taxon>
        <taxon>Chromadorea</taxon>
        <taxon>Rhabditida</taxon>
        <taxon>Tylenchina</taxon>
        <taxon>Panagrolaimomorpha</taxon>
        <taxon>Strongyloidoidea</taxon>
        <taxon>Steinernematidae</taxon>
        <taxon>Steinernema</taxon>
    </lineage>
</organism>
<reference evidence="2 3" key="2">
    <citation type="journal article" date="2019" name="G3 (Bethesda)">
        <title>Hybrid Assembly of the Genome of the Entomopathogenic Nematode Steinernema carpocapsae Identifies the X-Chromosome.</title>
        <authorList>
            <person name="Serra L."/>
            <person name="Macchietto M."/>
            <person name="Macias-Munoz A."/>
            <person name="McGill C.J."/>
            <person name="Rodriguez I.M."/>
            <person name="Rodriguez B."/>
            <person name="Murad R."/>
            <person name="Mortazavi A."/>
        </authorList>
    </citation>
    <scope>NUCLEOTIDE SEQUENCE [LARGE SCALE GENOMIC DNA]</scope>
    <source>
        <strain evidence="2 3">ALL</strain>
    </source>
</reference>
<keyword evidence="3" id="KW-1185">Reference proteome</keyword>
<feature type="transmembrane region" description="Helical" evidence="1">
    <location>
        <begin position="278"/>
        <end position="295"/>
    </location>
</feature>
<evidence type="ECO:0000313" key="2">
    <source>
        <dbReference type="EMBL" id="TKR94136.1"/>
    </source>
</evidence>
<reference evidence="2 3" key="1">
    <citation type="journal article" date="2015" name="Genome Biol.">
        <title>Comparative genomics of Steinernema reveals deeply conserved gene regulatory networks.</title>
        <authorList>
            <person name="Dillman A.R."/>
            <person name="Macchietto M."/>
            <person name="Porter C.F."/>
            <person name="Rogers A."/>
            <person name="Williams B."/>
            <person name="Antoshechkin I."/>
            <person name="Lee M.M."/>
            <person name="Goodwin Z."/>
            <person name="Lu X."/>
            <person name="Lewis E.E."/>
            <person name="Goodrich-Blair H."/>
            <person name="Stock S.P."/>
            <person name="Adams B.J."/>
            <person name="Sternberg P.W."/>
            <person name="Mortazavi A."/>
        </authorList>
    </citation>
    <scope>NUCLEOTIDE SEQUENCE [LARGE SCALE GENOMIC DNA]</scope>
    <source>
        <strain evidence="2 3">ALL</strain>
    </source>
</reference>
<feature type="transmembrane region" description="Helical" evidence="1">
    <location>
        <begin position="45"/>
        <end position="68"/>
    </location>
</feature>
<name>A0A4U5PCU6_STECR</name>
<dbReference type="EMBL" id="AZBU02000002">
    <property type="protein sequence ID" value="TKR94136.1"/>
    <property type="molecule type" value="Genomic_DNA"/>
</dbReference>
<feature type="transmembrane region" description="Helical" evidence="1">
    <location>
        <begin position="129"/>
        <end position="148"/>
    </location>
</feature>
<keyword evidence="1" id="KW-0812">Transmembrane</keyword>
<feature type="transmembrane region" description="Helical" evidence="1">
    <location>
        <begin position="184"/>
        <end position="203"/>
    </location>
</feature>
<dbReference type="Proteomes" id="UP000298663">
    <property type="component" value="Unassembled WGS sequence"/>
</dbReference>
<dbReference type="AlphaFoldDB" id="A0A4U5PCU6"/>
<sequence length="338" mass="39185">MASVKLTCEKELDVAKLVLLVFNSLVVLTVILVSLRMRRRHLYKIYTIALFSAYFPAHVAHPIVLLIYGEQDCGEEKLLEWPERLYKILVDFSHSQYEMNSLIFLSLAFLMYSKLNFTSKILAEKNFSFLFAGSYGVIFFVVTVQTILDGIYNRYHGQYRWFERPITLEAFWKAFSIALQLLRAVPYALVWVMMILSIGKLIWDKPKRQISDKRAYAKNRKLLISAICFLAFPQILHFPPVAHGLLEVYKLFISKNRTQISIGELMNSLFIISFHAKQFRVIFLSICVVLFFPPYRTLLFPCRIHNVSVVSMDTITLSHPSFCQCTSCATDIQQRTTS</sequence>
<feature type="transmembrane region" description="Helical" evidence="1">
    <location>
        <begin position="223"/>
        <end position="242"/>
    </location>
</feature>
<feature type="transmembrane region" description="Helical" evidence="1">
    <location>
        <begin position="14"/>
        <end position="33"/>
    </location>
</feature>